<comment type="caution">
    <text evidence="3">The sequence shown here is derived from an EMBL/GenBank/DDBJ whole genome shotgun (WGS) entry which is preliminary data.</text>
</comment>
<dbReference type="Gene3D" id="3.10.310.10">
    <property type="entry name" value="Diaminopimelate Epimerase, Chain A, domain 1"/>
    <property type="match status" value="2"/>
</dbReference>
<comment type="similarity">
    <text evidence="1">Belongs to the PhzF family.</text>
</comment>
<sequence>MELYIVDAFTDLPFKGNPAAVCMADQELDTKRMQEIAMEMNLSETAFLFPEGKGYRLRWFTPKIEIKLCGHATLASSHILWETGRLPTNQSAHFYTLSGELVARREQDRIILNFPAYTVLPIPPVDGLYEALGIEHTDVEYLGGYGDDVLVVLNSDDTVKTMSPHFEKLTSVNKRGVSVTAQSTDQPYDIVSRFFAPRVGVPEDPVTGSAHCGLAPYWLGRLGKDSLTAYQASTRGGVLYLSMEGDRILLGGQAVTILQGTLNI</sequence>
<proteinExistence type="inferred from homology"/>
<dbReference type="PANTHER" id="PTHR13774:SF17">
    <property type="entry name" value="PHENAZINE BIOSYNTHESIS-LIKE DOMAIN-CONTAINING PROTEIN"/>
    <property type="match status" value="1"/>
</dbReference>
<protein>
    <submittedName>
        <fullName evidence="3">PhzF family phenazine biosynthesis protein</fullName>
    </submittedName>
</protein>
<dbReference type="PIRSF" id="PIRSF016184">
    <property type="entry name" value="PhzC_PhzF"/>
    <property type="match status" value="1"/>
</dbReference>
<name>A0ABS4JL89_9BACL</name>
<evidence type="ECO:0000256" key="1">
    <source>
        <dbReference type="ARBA" id="ARBA00008270"/>
    </source>
</evidence>
<organism evidence="3 4">
    <name type="scientific">Paenibacillus shirakamiensis</name>
    <dbReference type="NCBI Taxonomy" id="1265935"/>
    <lineage>
        <taxon>Bacteria</taxon>
        <taxon>Bacillati</taxon>
        <taxon>Bacillota</taxon>
        <taxon>Bacilli</taxon>
        <taxon>Bacillales</taxon>
        <taxon>Paenibacillaceae</taxon>
        <taxon>Paenibacillus</taxon>
    </lineage>
</organism>
<dbReference type="Proteomes" id="UP001519288">
    <property type="component" value="Unassembled WGS sequence"/>
</dbReference>
<evidence type="ECO:0000256" key="2">
    <source>
        <dbReference type="ARBA" id="ARBA00023235"/>
    </source>
</evidence>
<accession>A0ABS4JL89</accession>
<dbReference type="InterPro" id="IPR003719">
    <property type="entry name" value="Phenazine_PhzF-like"/>
</dbReference>
<dbReference type="NCBIfam" id="TIGR00654">
    <property type="entry name" value="PhzF_family"/>
    <property type="match status" value="1"/>
</dbReference>
<dbReference type="PANTHER" id="PTHR13774">
    <property type="entry name" value="PHENAZINE BIOSYNTHESIS PROTEIN"/>
    <property type="match status" value="1"/>
</dbReference>
<reference evidence="3 4" key="1">
    <citation type="submission" date="2021-03" db="EMBL/GenBank/DDBJ databases">
        <title>Genomic Encyclopedia of Type Strains, Phase IV (KMG-IV): sequencing the most valuable type-strain genomes for metagenomic binning, comparative biology and taxonomic classification.</title>
        <authorList>
            <person name="Goeker M."/>
        </authorList>
    </citation>
    <scope>NUCLEOTIDE SEQUENCE [LARGE SCALE GENOMIC DNA]</scope>
    <source>
        <strain evidence="3 4">DSM 26806</strain>
    </source>
</reference>
<keyword evidence="4" id="KW-1185">Reference proteome</keyword>
<gene>
    <name evidence="3" type="ORF">J2Z69_003548</name>
</gene>
<dbReference type="SUPFAM" id="SSF54506">
    <property type="entry name" value="Diaminopimelate epimerase-like"/>
    <property type="match status" value="1"/>
</dbReference>
<dbReference type="EMBL" id="JAGGLD010000008">
    <property type="protein sequence ID" value="MBP2002475.1"/>
    <property type="molecule type" value="Genomic_DNA"/>
</dbReference>
<evidence type="ECO:0000313" key="3">
    <source>
        <dbReference type="EMBL" id="MBP2002475.1"/>
    </source>
</evidence>
<keyword evidence="2" id="KW-0413">Isomerase</keyword>
<dbReference type="Pfam" id="PF02567">
    <property type="entry name" value="PhzC-PhzF"/>
    <property type="match status" value="1"/>
</dbReference>
<dbReference type="RefSeq" id="WP_342591615.1">
    <property type="nucleotide sequence ID" value="NZ_JAGGLD010000008.1"/>
</dbReference>
<evidence type="ECO:0000313" key="4">
    <source>
        <dbReference type="Proteomes" id="UP001519288"/>
    </source>
</evidence>